<feature type="domain" description="Leucine-binding protein" evidence="4">
    <location>
        <begin position="34"/>
        <end position="369"/>
    </location>
</feature>
<name>A0AA42L7R8_9BURK</name>
<reference evidence="5" key="1">
    <citation type="submission" date="2022-09" db="EMBL/GenBank/DDBJ databases">
        <title>Intensive care unit water sources are persistently colonized with multi-drug resistant bacteria and are the site of extensive horizontal gene transfer of antibiotic resistance genes.</title>
        <authorList>
            <person name="Diorio-Toth L."/>
        </authorList>
    </citation>
    <scope>NUCLEOTIDE SEQUENCE</scope>
    <source>
        <strain evidence="5">GD04130</strain>
    </source>
</reference>
<organism evidence="5 6">
    <name type="scientific">Comamonas aquatica</name>
    <dbReference type="NCBI Taxonomy" id="225991"/>
    <lineage>
        <taxon>Bacteria</taxon>
        <taxon>Pseudomonadati</taxon>
        <taxon>Pseudomonadota</taxon>
        <taxon>Betaproteobacteria</taxon>
        <taxon>Burkholderiales</taxon>
        <taxon>Comamonadaceae</taxon>
        <taxon>Comamonas</taxon>
    </lineage>
</organism>
<dbReference type="InterPro" id="IPR028081">
    <property type="entry name" value="Leu-bd"/>
</dbReference>
<dbReference type="Gene3D" id="3.40.50.2300">
    <property type="match status" value="2"/>
</dbReference>
<dbReference type="InterPro" id="IPR028082">
    <property type="entry name" value="Peripla_BP_I"/>
</dbReference>
<gene>
    <name evidence="5" type="ORF">N7330_11610</name>
</gene>
<dbReference type="PANTHER" id="PTHR30483">
    <property type="entry name" value="LEUCINE-SPECIFIC-BINDING PROTEIN"/>
    <property type="match status" value="1"/>
</dbReference>
<feature type="signal peptide" evidence="3">
    <location>
        <begin position="1"/>
        <end position="26"/>
    </location>
</feature>
<sequence>MQRTLFRFGKTAVACAAIACAAGGYAQQISDDVVRIGVLSDMSGAYADTAGRGSVEAVKMAVEDFGGKVLGKKVEVVFADHQNKADIGATRVRTWFDRENVDALVDLNNTAVSIAVYNLAKERNKLVLNTAAASDVLTNEHCIPTAIHYTYDTYAFASGAAHGLLAQGKKDWYILAVDYAFGKTATNTITKMVEAGGGKIVGKTFYPLGANDFSSFILQAQGSKAPVVTLVSAGNDTVNAIKSASQFGLMSKQTLVPQIMFISDVHSLGLKLAQGMVFATAFYWDRTPETRAWSERFKARMNAMPSMIHAGAYSAVTQYLRAVEATKSDDALVVAKQLKSMKLDDMFAQGGYIREDGRMVHDMYLAQVKTPQESKGPWDYYKILSTIPGDKAFRPLSESTCPLVKA</sequence>
<dbReference type="PANTHER" id="PTHR30483:SF6">
    <property type="entry name" value="PERIPLASMIC BINDING PROTEIN OF ABC TRANSPORTER FOR NATURAL AMINO ACIDS"/>
    <property type="match status" value="1"/>
</dbReference>
<dbReference type="CDD" id="cd06327">
    <property type="entry name" value="PBP1_SBP-like"/>
    <property type="match status" value="1"/>
</dbReference>
<evidence type="ECO:0000313" key="6">
    <source>
        <dbReference type="Proteomes" id="UP001158297"/>
    </source>
</evidence>
<dbReference type="InterPro" id="IPR051010">
    <property type="entry name" value="BCAA_transport"/>
</dbReference>
<dbReference type="Pfam" id="PF13458">
    <property type="entry name" value="Peripla_BP_6"/>
    <property type="match status" value="1"/>
</dbReference>
<feature type="chain" id="PRO_5041265505" evidence="3">
    <location>
        <begin position="27"/>
        <end position="406"/>
    </location>
</feature>
<evidence type="ECO:0000313" key="5">
    <source>
        <dbReference type="EMBL" id="MDH0363691.1"/>
    </source>
</evidence>
<proteinExistence type="inferred from homology"/>
<dbReference type="Proteomes" id="UP001158297">
    <property type="component" value="Unassembled WGS sequence"/>
</dbReference>
<evidence type="ECO:0000256" key="1">
    <source>
        <dbReference type="ARBA" id="ARBA00010062"/>
    </source>
</evidence>
<dbReference type="AlphaFoldDB" id="A0AA42L7R8"/>
<protein>
    <submittedName>
        <fullName evidence="5">ABC transporter substrate-binding protein</fullName>
    </submittedName>
</protein>
<dbReference type="EMBL" id="JAODZU010000012">
    <property type="protein sequence ID" value="MDH0363691.1"/>
    <property type="molecule type" value="Genomic_DNA"/>
</dbReference>
<keyword evidence="2 3" id="KW-0732">Signal</keyword>
<comment type="caution">
    <text evidence="5">The sequence shown here is derived from an EMBL/GenBank/DDBJ whole genome shotgun (WGS) entry which is preliminary data.</text>
</comment>
<dbReference type="SUPFAM" id="SSF53822">
    <property type="entry name" value="Periplasmic binding protein-like I"/>
    <property type="match status" value="1"/>
</dbReference>
<comment type="similarity">
    <text evidence="1">Belongs to the leucine-binding protein family.</text>
</comment>
<accession>A0AA42L7R8</accession>
<evidence type="ECO:0000256" key="2">
    <source>
        <dbReference type="ARBA" id="ARBA00022729"/>
    </source>
</evidence>
<evidence type="ECO:0000256" key="3">
    <source>
        <dbReference type="SAM" id="SignalP"/>
    </source>
</evidence>
<dbReference type="RefSeq" id="WP_279860247.1">
    <property type="nucleotide sequence ID" value="NZ_JAODZU010000012.1"/>
</dbReference>
<evidence type="ECO:0000259" key="4">
    <source>
        <dbReference type="Pfam" id="PF13458"/>
    </source>
</evidence>